<reference evidence="1 2" key="1">
    <citation type="journal article" date="2011" name="Stand. Genomic Sci.">
        <title>Non-contiguous finished genome sequence and contextual data of the filamentous soil bacterium Ktedonobacter racemifer type strain (SOSP1-21).</title>
        <authorList>
            <person name="Chang Y.J."/>
            <person name="Land M."/>
            <person name="Hauser L."/>
            <person name="Chertkov O."/>
            <person name="Del Rio T.G."/>
            <person name="Nolan M."/>
            <person name="Copeland A."/>
            <person name="Tice H."/>
            <person name="Cheng J.F."/>
            <person name="Lucas S."/>
            <person name="Han C."/>
            <person name="Goodwin L."/>
            <person name="Pitluck S."/>
            <person name="Ivanova N."/>
            <person name="Ovchinikova G."/>
            <person name="Pati A."/>
            <person name="Chen A."/>
            <person name="Palaniappan K."/>
            <person name="Mavromatis K."/>
            <person name="Liolios K."/>
            <person name="Brettin T."/>
            <person name="Fiebig A."/>
            <person name="Rohde M."/>
            <person name="Abt B."/>
            <person name="Goker M."/>
            <person name="Detter J.C."/>
            <person name="Woyke T."/>
            <person name="Bristow J."/>
            <person name="Eisen J.A."/>
            <person name="Markowitz V."/>
            <person name="Hugenholtz P."/>
            <person name="Kyrpides N.C."/>
            <person name="Klenk H.P."/>
            <person name="Lapidus A."/>
        </authorList>
    </citation>
    <scope>NUCLEOTIDE SEQUENCE [LARGE SCALE GENOMIC DNA]</scope>
    <source>
        <strain evidence="2">DSM 44963</strain>
    </source>
</reference>
<dbReference type="Proteomes" id="UP000004508">
    <property type="component" value="Unassembled WGS sequence"/>
</dbReference>
<name>D6TYY1_KTERA</name>
<accession>D6TYY1</accession>
<evidence type="ECO:0000313" key="1">
    <source>
        <dbReference type="EMBL" id="EFH81771.1"/>
    </source>
</evidence>
<evidence type="ECO:0000313" key="2">
    <source>
        <dbReference type="Proteomes" id="UP000004508"/>
    </source>
</evidence>
<gene>
    <name evidence="1" type="ORF">Krac_2518</name>
</gene>
<protein>
    <submittedName>
        <fullName evidence="1">Uncharacterized protein</fullName>
    </submittedName>
</protein>
<proteinExistence type="predicted"/>
<comment type="caution">
    <text evidence="1">The sequence shown here is derived from an EMBL/GenBank/DDBJ whole genome shotgun (WGS) entry which is preliminary data.</text>
</comment>
<dbReference type="AlphaFoldDB" id="D6TYY1"/>
<dbReference type="InParanoid" id="D6TYY1"/>
<dbReference type="EMBL" id="ADVG01000004">
    <property type="protein sequence ID" value="EFH81771.1"/>
    <property type="molecule type" value="Genomic_DNA"/>
</dbReference>
<dbReference type="RefSeq" id="WP_007919341.1">
    <property type="nucleotide sequence ID" value="NZ_ADVG01000004.1"/>
</dbReference>
<organism evidence="1 2">
    <name type="scientific">Ktedonobacter racemifer DSM 44963</name>
    <dbReference type="NCBI Taxonomy" id="485913"/>
    <lineage>
        <taxon>Bacteria</taxon>
        <taxon>Bacillati</taxon>
        <taxon>Chloroflexota</taxon>
        <taxon>Ktedonobacteria</taxon>
        <taxon>Ktedonobacterales</taxon>
        <taxon>Ktedonobacteraceae</taxon>
        <taxon>Ktedonobacter</taxon>
    </lineage>
</organism>
<sequence length="154" mass="18075">MTEEHTLGRLTLWHQYSLVAHFQHIGRLFLSNACDCPCSFFRSLTHKQMNNVYREKNTHTSYNNFIKGLISENKITKPKDHRCRTKKHSNPKKDVRCFLHEHRPKNLSQFIDELLALIFSHFFSAYKLASRITNTVARGALLPLQARRFVYGSL</sequence>
<dbReference type="STRING" id="485913.Krac_2518"/>
<keyword evidence="2" id="KW-1185">Reference proteome</keyword>